<keyword evidence="5 6" id="KW-0539">Nucleus</keyword>
<keyword evidence="4 6" id="KW-0235">DNA replication</keyword>
<dbReference type="CTD" id="4999"/>
<evidence type="ECO:0000256" key="4">
    <source>
        <dbReference type="ARBA" id="ARBA00022705"/>
    </source>
</evidence>
<dbReference type="Pfam" id="PF24882">
    <property type="entry name" value="WHD_ORC2"/>
    <property type="match status" value="1"/>
</dbReference>
<dbReference type="VEuPathDB" id="VectorBase:LLONM1_008253"/>
<dbReference type="GO" id="GO:0003688">
    <property type="term" value="F:DNA replication origin binding"/>
    <property type="evidence" value="ECO:0007669"/>
    <property type="project" value="UniProtKB-UniRule"/>
</dbReference>
<evidence type="ECO:0000259" key="9">
    <source>
        <dbReference type="Pfam" id="PF24882"/>
    </source>
</evidence>
<feature type="compositionally biased region" description="Polar residues" evidence="7">
    <location>
        <begin position="112"/>
        <end position="133"/>
    </location>
</feature>
<dbReference type="VEuPathDB" id="VectorBase:LLOJ000875"/>
<accession>A0A1B0CAA2</accession>
<feature type="domain" description="Origin recognition complex subunit 2 winged-helix" evidence="9">
    <location>
        <begin position="489"/>
        <end position="547"/>
    </location>
</feature>
<comment type="similarity">
    <text evidence="2 6">Belongs to the ORC2 family.</text>
</comment>
<proteinExistence type="inferred from homology"/>
<evidence type="ECO:0000256" key="3">
    <source>
        <dbReference type="ARBA" id="ARBA00019080"/>
    </source>
</evidence>
<dbReference type="EnsemblMetazoa" id="LLOJ000875-RA">
    <property type="protein sequence ID" value="LLOJ000875-PA"/>
    <property type="gene ID" value="LLOJ000875"/>
</dbReference>
<feature type="domain" description="Origin recognition complex subunit 2 RecA-like" evidence="8">
    <location>
        <begin position="272"/>
        <end position="433"/>
    </location>
</feature>
<dbReference type="Pfam" id="PF04084">
    <property type="entry name" value="RecA-like_ORC2"/>
    <property type="match status" value="1"/>
</dbReference>
<dbReference type="PANTHER" id="PTHR14052">
    <property type="entry name" value="ORIGIN RECOGNITION COMPLEX SUBUNIT 2"/>
    <property type="match status" value="1"/>
</dbReference>
<dbReference type="KEGG" id="lll:129787294"/>
<comment type="function">
    <text evidence="6">Component of the origin recognition complex (ORC) that binds origins of replication. DNA-binding is ATP-dependent. ORC is required to assemble the pre-replication complex necessary to initiate DNA replication.</text>
</comment>
<comment type="subcellular location">
    <subcellularLocation>
        <location evidence="1 6">Nucleus</location>
    </subcellularLocation>
</comment>
<evidence type="ECO:0000256" key="1">
    <source>
        <dbReference type="ARBA" id="ARBA00004123"/>
    </source>
</evidence>
<dbReference type="Proteomes" id="UP000092461">
    <property type="component" value="Unassembled WGS sequence"/>
</dbReference>
<feature type="region of interest" description="Disordered" evidence="7">
    <location>
        <begin position="153"/>
        <end position="190"/>
    </location>
</feature>
<organism evidence="10 11">
    <name type="scientific">Lutzomyia longipalpis</name>
    <name type="common">Sand fly</name>
    <dbReference type="NCBI Taxonomy" id="7200"/>
    <lineage>
        <taxon>Eukaryota</taxon>
        <taxon>Metazoa</taxon>
        <taxon>Ecdysozoa</taxon>
        <taxon>Arthropoda</taxon>
        <taxon>Hexapoda</taxon>
        <taxon>Insecta</taxon>
        <taxon>Pterygota</taxon>
        <taxon>Neoptera</taxon>
        <taxon>Endopterygota</taxon>
        <taxon>Diptera</taxon>
        <taxon>Nematocera</taxon>
        <taxon>Psychodoidea</taxon>
        <taxon>Psychodidae</taxon>
        <taxon>Lutzomyia</taxon>
        <taxon>Lutzomyia</taxon>
    </lineage>
</organism>
<reference evidence="10" key="1">
    <citation type="submission" date="2020-05" db="UniProtKB">
        <authorList>
            <consortium name="EnsemblMetazoa"/>
        </authorList>
    </citation>
    <scope>IDENTIFICATION</scope>
    <source>
        <strain evidence="10">Jacobina</strain>
    </source>
</reference>
<protein>
    <recommendedName>
        <fullName evidence="3 6">Origin recognition complex subunit 2</fullName>
    </recommendedName>
</protein>
<feature type="compositionally biased region" description="Acidic residues" evidence="7">
    <location>
        <begin position="163"/>
        <end position="180"/>
    </location>
</feature>
<evidence type="ECO:0000313" key="10">
    <source>
        <dbReference type="EnsemblMetazoa" id="LLOJ000875-PA"/>
    </source>
</evidence>
<evidence type="ECO:0000256" key="5">
    <source>
        <dbReference type="ARBA" id="ARBA00023242"/>
    </source>
</evidence>
<name>A0A1B0CAA2_LUTLO</name>
<dbReference type="PANTHER" id="PTHR14052:SF0">
    <property type="entry name" value="ORIGIN RECOGNITION COMPLEX SUBUNIT 2"/>
    <property type="match status" value="1"/>
</dbReference>
<feature type="region of interest" description="Disordered" evidence="7">
    <location>
        <begin position="79"/>
        <end position="140"/>
    </location>
</feature>
<dbReference type="InterPro" id="IPR056773">
    <property type="entry name" value="WHD_ORC2"/>
</dbReference>
<dbReference type="OrthoDB" id="20198at2759"/>
<sequence length="560" mass="62709">MSSDCSSSSLEDLPIRKSQRHRTPNKRYFSNEFSSGSDRSGNSKEAAGVDCDLSGLCLESPDSKNVVKASELFDEAEDVAGGNIYSFKTPKKRNAMSLMAASATTPKSSSSQMPTTPGTGRKSTSARETQLGKTPQHIRAKIKKRLTKIVESSSDSFSLTEDSSTDSEGESTSTDSEEDEPKTPRKRIVRKVAPSLIAPMTPVATRKRNLRTKTESQFCLKSDNYFSSQTTKGKSLTSDHTLDHLKTPRLPHSEMMKLLDAVEFPEEHETAIKELQGEYKSFFWKWLCILNEGFNLLLYGLGSKRNLMNEFHREMLSDQHVLVVNGFFPSLTIKDILSSVICDILELESVPTCPYEAVQLIENEMQEREGSHLFLIVHNLEGAMLRNGKAQTVLSQIAKIPSIHLIASIDHINTALLWDHSKLSNYNFTWWDVTSMLPYTEETAFENSLMIQNSGALALSSLKSVFQSLTTNAKGVFMLIVRKQLENRSNSNYPGMLFRELYSKSREAFLVSSDLALRAQLTELLDHKAVKMRQGIDGGEYLSIPIDGNLLQQFQQENQI</sequence>
<dbReference type="GO" id="GO:0005664">
    <property type="term" value="C:nuclear origin of replication recognition complex"/>
    <property type="evidence" value="ECO:0007669"/>
    <property type="project" value="UniProtKB-UniRule"/>
</dbReference>
<dbReference type="InterPro" id="IPR056772">
    <property type="entry name" value="RecA-like_ORC2"/>
</dbReference>
<evidence type="ECO:0000313" key="11">
    <source>
        <dbReference type="Proteomes" id="UP000092461"/>
    </source>
</evidence>
<evidence type="ECO:0000256" key="2">
    <source>
        <dbReference type="ARBA" id="ARBA00007421"/>
    </source>
</evidence>
<comment type="subunit">
    <text evidence="6">Component of the origin recognition complex (ORC).</text>
</comment>
<feature type="region of interest" description="Disordered" evidence="7">
    <location>
        <begin position="1"/>
        <end position="47"/>
    </location>
</feature>
<dbReference type="InterPro" id="IPR007220">
    <property type="entry name" value="ORC2"/>
</dbReference>
<feature type="compositionally biased region" description="Polar residues" evidence="7">
    <location>
        <begin position="31"/>
        <end position="40"/>
    </location>
</feature>
<evidence type="ECO:0000256" key="7">
    <source>
        <dbReference type="SAM" id="MobiDB-lite"/>
    </source>
</evidence>
<dbReference type="AlphaFoldDB" id="A0A1B0CAA2"/>
<evidence type="ECO:0000259" key="8">
    <source>
        <dbReference type="Pfam" id="PF04084"/>
    </source>
</evidence>
<evidence type="ECO:0000256" key="6">
    <source>
        <dbReference type="RuleBase" id="RU368084"/>
    </source>
</evidence>
<dbReference type="GeneID" id="129787294"/>
<dbReference type="EMBL" id="AJWK01003523">
    <property type="status" value="NOT_ANNOTATED_CDS"/>
    <property type="molecule type" value="Genomic_DNA"/>
</dbReference>
<dbReference type="RefSeq" id="XP_055678729.1">
    <property type="nucleotide sequence ID" value="XM_055822754.1"/>
</dbReference>
<feature type="compositionally biased region" description="Low complexity" evidence="7">
    <location>
        <begin position="100"/>
        <end position="111"/>
    </location>
</feature>
<dbReference type="GO" id="GO:0006260">
    <property type="term" value="P:DNA replication"/>
    <property type="evidence" value="ECO:0007669"/>
    <property type="project" value="UniProtKB-UniRule"/>
</dbReference>
<keyword evidence="11" id="KW-1185">Reference proteome</keyword>
<feature type="compositionally biased region" description="Low complexity" evidence="7">
    <location>
        <begin position="153"/>
        <end position="162"/>
    </location>
</feature>